<name>A0A516KV47_9CAUD</name>
<proteinExistence type="predicted"/>
<dbReference type="Proteomes" id="UP000315280">
    <property type="component" value="Segment"/>
</dbReference>
<dbReference type="EMBL" id="MN062720">
    <property type="protein sequence ID" value="QDP45552.1"/>
    <property type="molecule type" value="Genomic_DNA"/>
</dbReference>
<evidence type="ECO:0000313" key="1">
    <source>
        <dbReference type="EMBL" id="QDP45552.1"/>
    </source>
</evidence>
<accession>A0A516KV47</accession>
<gene>
    <name evidence="1" type="primary">68</name>
    <name evidence="1" type="ORF">SEA_FUZZBUSTER_68</name>
</gene>
<keyword evidence="2" id="KW-1185">Reference proteome</keyword>
<evidence type="ECO:0000313" key="2">
    <source>
        <dbReference type="Proteomes" id="UP000315280"/>
    </source>
</evidence>
<organism evidence="1 2">
    <name type="scientific">Microbacterium phage FuzzBuster</name>
    <dbReference type="NCBI Taxonomy" id="2590935"/>
    <lineage>
        <taxon>Viruses</taxon>
        <taxon>Duplodnaviria</taxon>
        <taxon>Heunggongvirae</taxon>
        <taxon>Uroviricota</taxon>
        <taxon>Caudoviricetes</taxon>
        <taxon>Hodgkinviridae</taxon>
        <taxon>Fuzzbustervirus</taxon>
        <taxon>Fuzzbustervirus fuzzbuster</taxon>
    </lineage>
</organism>
<sequence>MPAKKKTPPPAPPITVADLLLALATFPQDAVLTTNDEHIDVGVLIDNGEDHPEYVMLIDWHHSEALRYRRPDIVREIVHRNSPGDDFATAQEFLEWLGKSDMVLRRPGHGHNELDGPVMKSGIEIAEEFARRSESS</sequence>
<reference evidence="1 2" key="1">
    <citation type="submission" date="2019-06" db="EMBL/GenBank/DDBJ databases">
        <authorList>
            <person name="Austin C.R."/>
            <person name="Baumgardner C.A."/>
            <person name="Baysinger H.J."/>
            <person name="David A.M."/>
            <person name="Folse N.B."/>
            <person name="Gammon C.A."/>
            <person name="Garcia V.M."/>
            <person name="Gobble C.S."/>
            <person name="Herold B.N."/>
            <person name="Huamancondor M.S."/>
            <person name="Matheson G.R."/>
            <person name="Mondragon I."/>
            <person name="Nemes S.A."/>
            <person name="Neri L.M."/>
            <person name="Renaud V.D."/>
            <person name="Rigsbee E.A."/>
            <person name="Rockette B.M."/>
            <person name="Santiago M.R."/>
            <person name="Savage M.D."/>
            <person name="Simpson J.M."/>
            <person name="Slentz J.N."/>
            <person name="Spencer B.G."/>
            <person name="White D.J."/>
            <person name="Yarboro C.B."/>
            <person name="Anderson E.L."/>
            <person name="Wallen J.R."/>
            <person name="Gainey M.D."/>
            <person name="Garlena R.A."/>
            <person name="Russell D.A."/>
            <person name="Pope W.H."/>
            <person name="Jacobs-Sera D."/>
            <person name="Hatfull G.F."/>
        </authorList>
    </citation>
    <scope>NUCLEOTIDE SEQUENCE [LARGE SCALE GENOMIC DNA]</scope>
</reference>
<protein>
    <submittedName>
        <fullName evidence="1">Uncharacterized protein</fullName>
    </submittedName>
</protein>